<evidence type="ECO:0008006" key="3">
    <source>
        <dbReference type="Google" id="ProtNLM"/>
    </source>
</evidence>
<proteinExistence type="predicted"/>
<dbReference type="Proteomes" id="UP000610611">
    <property type="component" value="Unassembled WGS sequence"/>
</dbReference>
<reference evidence="1" key="1">
    <citation type="submission" date="2019-12" db="EMBL/GenBank/DDBJ databases">
        <title>The whole-genome sequencing of Haloarcula japonica strain pws8.</title>
        <authorList>
            <person name="Verma D.K."/>
            <person name="Gopal K."/>
            <person name="Prasad E.S."/>
        </authorList>
    </citation>
    <scope>NUCLEOTIDE SEQUENCE</scope>
    <source>
        <strain evidence="1">Pws8</strain>
    </source>
</reference>
<evidence type="ECO:0000313" key="1">
    <source>
        <dbReference type="EMBL" id="NLV07922.1"/>
    </source>
</evidence>
<dbReference type="EMBL" id="WOWB01000003">
    <property type="protein sequence ID" value="NLV07922.1"/>
    <property type="molecule type" value="Genomic_DNA"/>
</dbReference>
<dbReference type="AlphaFoldDB" id="A0A847TPJ3"/>
<comment type="caution">
    <text evidence="1">The sequence shown here is derived from an EMBL/GenBank/DDBJ whole genome shotgun (WGS) entry which is preliminary data.</text>
</comment>
<accession>A0A847TPJ3</accession>
<organism evidence="1 2">
    <name type="scientific">Haloarcula rubripromontorii</name>
    <dbReference type="NCBI Taxonomy" id="1705562"/>
    <lineage>
        <taxon>Archaea</taxon>
        <taxon>Methanobacteriati</taxon>
        <taxon>Methanobacteriota</taxon>
        <taxon>Stenosarchaea group</taxon>
        <taxon>Halobacteria</taxon>
        <taxon>Halobacteriales</taxon>
        <taxon>Haloarculaceae</taxon>
        <taxon>Haloarcula</taxon>
    </lineage>
</organism>
<evidence type="ECO:0000313" key="2">
    <source>
        <dbReference type="Proteomes" id="UP000610611"/>
    </source>
</evidence>
<protein>
    <recommendedName>
        <fullName evidence="3">DUF1641 domain-containing protein</fullName>
    </recommendedName>
</protein>
<gene>
    <name evidence="1" type="ORF">GOC83_17460</name>
</gene>
<sequence length="132" mass="13736">MSDQQPTADELTAELTAAIEENPEAFATFVRNLDTVNELVEVAELGTAAMDDEMITSLAGTGASLGELADTAASDDTRGALQTVLGALGEANSSGPADLHDVWDGIRSGEFLAGIRYLLAVVRSLGRAVQNQ</sequence>
<name>A0A847TPJ3_9EURY</name>
<dbReference type="RefSeq" id="WP_170084261.1">
    <property type="nucleotide sequence ID" value="NZ_WOWB01000003.1"/>
</dbReference>